<dbReference type="EMBL" id="JAGMUV010000022">
    <property type="protein sequence ID" value="KAH7124280.1"/>
    <property type="molecule type" value="Genomic_DNA"/>
</dbReference>
<sequence length="529" mass="58517">MACSSSWIGLTTALPLDLQHAAADVAKAVWREVGGIEVSQLDHWWHVARLSYIARADGSPEALILNCVEGEPDHPSQSAAYTVDIMRRRVKIKKGQQGYASIPADCIPLLDRIQEWVERIPERKEEARRNQERAQREAQERQRLAELERQRVRAAAIKAYEHRLADFKASQPAPAKKVKLEVKPSVTSVSGACPDCAAPLAACKKCERLSCPQAGCSGQGVDLLLRCLDHDHEIFCGPCREQQRVVNPLKPLLATCSACNEVLCAEQLLFCDGKEDEDTPAHDIRVICCLFCQQEAEEEGDSLMFICIGDACPARQASTSPKAYVCDGCAQLYGRRCEDHPSEWWCERGKCADRTLPECPSCDLPLCPTIRHQACAKCKAPSSCKRCLPTPAEPERLGESSRGENDVPLDVASRPTDDMATAVDSPVIKHPIVKLHRVQCICEESFSYCAAHKDLAGDLSCEGCHEPICSNCLLVDECNNEECGAKLDLCENCSDTLNDCPQCGMPSLGEYDGLEDYDYYYNPMGDDHW</sequence>
<dbReference type="AlphaFoldDB" id="A0A9P9IM84"/>
<name>A0A9P9IM84_9HYPO</name>
<gene>
    <name evidence="2" type="ORF">EDB81DRAFT_765669</name>
</gene>
<feature type="coiled-coil region" evidence="1">
    <location>
        <begin position="117"/>
        <end position="150"/>
    </location>
</feature>
<keyword evidence="1" id="KW-0175">Coiled coil</keyword>
<reference evidence="2" key="1">
    <citation type="journal article" date="2021" name="Nat. Commun.">
        <title>Genetic determinants of endophytism in the Arabidopsis root mycobiome.</title>
        <authorList>
            <person name="Mesny F."/>
            <person name="Miyauchi S."/>
            <person name="Thiergart T."/>
            <person name="Pickel B."/>
            <person name="Atanasova L."/>
            <person name="Karlsson M."/>
            <person name="Huettel B."/>
            <person name="Barry K.W."/>
            <person name="Haridas S."/>
            <person name="Chen C."/>
            <person name="Bauer D."/>
            <person name="Andreopoulos W."/>
            <person name="Pangilinan J."/>
            <person name="LaButti K."/>
            <person name="Riley R."/>
            <person name="Lipzen A."/>
            <person name="Clum A."/>
            <person name="Drula E."/>
            <person name="Henrissat B."/>
            <person name="Kohler A."/>
            <person name="Grigoriev I.V."/>
            <person name="Martin F.M."/>
            <person name="Hacquard S."/>
        </authorList>
    </citation>
    <scope>NUCLEOTIDE SEQUENCE</scope>
    <source>
        <strain evidence="2">MPI-CAGE-AT-0147</strain>
    </source>
</reference>
<evidence type="ECO:0000313" key="2">
    <source>
        <dbReference type="EMBL" id="KAH7124280.1"/>
    </source>
</evidence>
<organism evidence="2 3">
    <name type="scientific">Dactylonectria macrodidyma</name>
    <dbReference type="NCBI Taxonomy" id="307937"/>
    <lineage>
        <taxon>Eukaryota</taxon>
        <taxon>Fungi</taxon>
        <taxon>Dikarya</taxon>
        <taxon>Ascomycota</taxon>
        <taxon>Pezizomycotina</taxon>
        <taxon>Sordariomycetes</taxon>
        <taxon>Hypocreomycetidae</taxon>
        <taxon>Hypocreales</taxon>
        <taxon>Nectriaceae</taxon>
        <taxon>Dactylonectria</taxon>
    </lineage>
</organism>
<comment type="caution">
    <text evidence="2">The sequence shown here is derived from an EMBL/GenBank/DDBJ whole genome shotgun (WGS) entry which is preliminary data.</text>
</comment>
<accession>A0A9P9IM84</accession>
<dbReference type="OrthoDB" id="5043238at2759"/>
<evidence type="ECO:0000313" key="3">
    <source>
        <dbReference type="Proteomes" id="UP000738349"/>
    </source>
</evidence>
<evidence type="ECO:0000256" key="1">
    <source>
        <dbReference type="SAM" id="Coils"/>
    </source>
</evidence>
<dbReference type="Proteomes" id="UP000738349">
    <property type="component" value="Unassembled WGS sequence"/>
</dbReference>
<proteinExistence type="predicted"/>
<protein>
    <submittedName>
        <fullName evidence="2">Uncharacterized protein</fullName>
    </submittedName>
</protein>
<keyword evidence="3" id="KW-1185">Reference proteome</keyword>